<keyword evidence="2" id="KW-1185">Reference proteome</keyword>
<reference evidence="1 2" key="2">
    <citation type="journal article" date="2022" name="Mol. Ecol. Resour.">
        <title>The genomes of chicory, endive, great burdock and yacon provide insights into Asteraceae paleo-polyploidization history and plant inulin production.</title>
        <authorList>
            <person name="Fan W."/>
            <person name="Wang S."/>
            <person name="Wang H."/>
            <person name="Wang A."/>
            <person name="Jiang F."/>
            <person name="Liu H."/>
            <person name="Zhao H."/>
            <person name="Xu D."/>
            <person name="Zhang Y."/>
        </authorList>
    </citation>
    <scope>NUCLEOTIDE SEQUENCE [LARGE SCALE GENOMIC DNA]</scope>
    <source>
        <strain evidence="2">cv. Niubang</strain>
    </source>
</reference>
<protein>
    <submittedName>
        <fullName evidence="1">Uncharacterized protein</fullName>
    </submittedName>
</protein>
<evidence type="ECO:0000313" key="1">
    <source>
        <dbReference type="EMBL" id="KAI3667050.1"/>
    </source>
</evidence>
<sequence length="129" mass="14768">MPDHLRFSTHPQSYRFSRKRLHPLSFYSFRFLSTLSLASFEGPWHLGIFHISKGHGLVLFVSLFSHRCEARLEMAPTTVWRISSVVLDHALTAVPTTNPVKVEMFLGIPVTFWTERFKPDFGLGAYVGC</sequence>
<gene>
    <name evidence="1" type="ORF">L6452_42092</name>
</gene>
<name>A0ACB8XJ25_ARCLA</name>
<reference evidence="2" key="1">
    <citation type="journal article" date="2022" name="Mol. Ecol. Resour.">
        <title>The genomes of chicory, endive, great burdock and yacon provide insights into Asteraceae palaeo-polyploidization history and plant inulin production.</title>
        <authorList>
            <person name="Fan W."/>
            <person name="Wang S."/>
            <person name="Wang H."/>
            <person name="Wang A."/>
            <person name="Jiang F."/>
            <person name="Liu H."/>
            <person name="Zhao H."/>
            <person name="Xu D."/>
            <person name="Zhang Y."/>
        </authorList>
    </citation>
    <scope>NUCLEOTIDE SEQUENCE [LARGE SCALE GENOMIC DNA]</scope>
    <source>
        <strain evidence="2">cv. Niubang</strain>
    </source>
</reference>
<dbReference type="Proteomes" id="UP001055879">
    <property type="component" value="Linkage Group LG17"/>
</dbReference>
<proteinExistence type="predicted"/>
<comment type="caution">
    <text evidence="1">The sequence shown here is derived from an EMBL/GenBank/DDBJ whole genome shotgun (WGS) entry which is preliminary data.</text>
</comment>
<evidence type="ECO:0000313" key="2">
    <source>
        <dbReference type="Proteomes" id="UP001055879"/>
    </source>
</evidence>
<organism evidence="1 2">
    <name type="scientific">Arctium lappa</name>
    <name type="common">Greater burdock</name>
    <name type="synonym">Lappa major</name>
    <dbReference type="NCBI Taxonomy" id="4217"/>
    <lineage>
        <taxon>Eukaryota</taxon>
        <taxon>Viridiplantae</taxon>
        <taxon>Streptophyta</taxon>
        <taxon>Embryophyta</taxon>
        <taxon>Tracheophyta</taxon>
        <taxon>Spermatophyta</taxon>
        <taxon>Magnoliopsida</taxon>
        <taxon>eudicotyledons</taxon>
        <taxon>Gunneridae</taxon>
        <taxon>Pentapetalae</taxon>
        <taxon>asterids</taxon>
        <taxon>campanulids</taxon>
        <taxon>Asterales</taxon>
        <taxon>Asteraceae</taxon>
        <taxon>Carduoideae</taxon>
        <taxon>Cardueae</taxon>
        <taxon>Arctiinae</taxon>
        <taxon>Arctium</taxon>
    </lineage>
</organism>
<accession>A0ACB8XJ25</accession>
<dbReference type="EMBL" id="CM042063">
    <property type="protein sequence ID" value="KAI3667050.1"/>
    <property type="molecule type" value="Genomic_DNA"/>
</dbReference>